<dbReference type="PANTHER" id="PTHR45740:SF2">
    <property type="entry name" value="POLY [ADP-RIBOSE] POLYMERASE"/>
    <property type="match status" value="1"/>
</dbReference>
<feature type="domain" description="PARP catalytic" evidence="2">
    <location>
        <begin position="1"/>
        <end position="170"/>
    </location>
</feature>
<dbReference type="PANTHER" id="PTHR45740">
    <property type="entry name" value="POLY [ADP-RIBOSE] POLYMERASE"/>
    <property type="match status" value="1"/>
</dbReference>
<dbReference type="AlphaFoldDB" id="A0A812WYK0"/>
<accession>A0A812WYK0</accession>
<keyword evidence="1" id="KW-0808">Transferase</keyword>
<reference evidence="3" key="1">
    <citation type="submission" date="2021-02" db="EMBL/GenBank/DDBJ databases">
        <authorList>
            <person name="Dougan E. K."/>
            <person name="Rhodes N."/>
            <person name="Thang M."/>
            <person name="Chan C."/>
        </authorList>
    </citation>
    <scope>NUCLEOTIDE SEQUENCE</scope>
</reference>
<keyword evidence="4" id="KW-1185">Reference proteome</keyword>
<organism evidence="3 4">
    <name type="scientific">Symbiodinium pilosum</name>
    <name type="common">Dinoflagellate</name>
    <dbReference type="NCBI Taxonomy" id="2952"/>
    <lineage>
        <taxon>Eukaryota</taxon>
        <taxon>Sar</taxon>
        <taxon>Alveolata</taxon>
        <taxon>Dinophyceae</taxon>
        <taxon>Suessiales</taxon>
        <taxon>Symbiodiniaceae</taxon>
        <taxon>Symbiodinium</taxon>
    </lineage>
</organism>
<dbReference type="PROSITE" id="PS51059">
    <property type="entry name" value="PARP_CATALYTIC"/>
    <property type="match status" value="1"/>
</dbReference>
<comment type="caution">
    <text evidence="3">The sequence shown here is derived from an EMBL/GenBank/DDBJ whole genome shotgun (WGS) entry which is preliminary data.</text>
</comment>
<dbReference type="InterPro" id="IPR051712">
    <property type="entry name" value="ARTD-AVP"/>
</dbReference>
<dbReference type="SUPFAM" id="SSF56399">
    <property type="entry name" value="ADP-ribosylation"/>
    <property type="match status" value="1"/>
</dbReference>
<dbReference type="GO" id="GO:0005634">
    <property type="term" value="C:nucleus"/>
    <property type="evidence" value="ECO:0007669"/>
    <property type="project" value="TreeGrafter"/>
</dbReference>
<evidence type="ECO:0000313" key="4">
    <source>
        <dbReference type="Proteomes" id="UP000649617"/>
    </source>
</evidence>
<dbReference type="GO" id="GO:0003950">
    <property type="term" value="F:NAD+ poly-ADP-ribosyltransferase activity"/>
    <property type="evidence" value="ECO:0007669"/>
    <property type="project" value="UniProtKB-UniRule"/>
</dbReference>
<proteinExistence type="predicted"/>
<dbReference type="OrthoDB" id="6133115at2759"/>
<evidence type="ECO:0000259" key="2">
    <source>
        <dbReference type="PROSITE" id="PS51059"/>
    </source>
</evidence>
<dbReference type="EMBL" id="CAJNIZ010044672">
    <property type="protein sequence ID" value="CAE7697420.1"/>
    <property type="molecule type" value="Genomic_DNA"/>
</dbReference>
<dbReference type="EC" id="2.4.2.-" evidence="1"/>
<dbReference type="Proteomes" id="UP000649617">
    <property type="component" value="Unassembled WGS sequence"/>
</dbReference>
<evidence type="ECO:0000313" key="3">
    <source>
        <dbReference type="EMBL" id="CAE7697420.1"/>
    </source>
</evidence>
<dbReference type="Pfam" id="PF00644">
    <property type="entry name" value="PARP"/>
    <property type="match status" value="1"/>
</dbReference>
<gene>
    <name evidence="3" type="primary">Tiparp</name>
    <name evidence="3" type="ORF">SPIL2461_LOCUS19586</name>
</gene>
<dbReference type="InterPro" id="IPR012317">
    <property type="entry name" value="Poly(ADP-ribose)pol_cat_dom"/>
</dbReference>
<evidence type="ECO:0000256" key="1">
    <source>
        <dbReference type="RuleBase" id="RU362114"/>
    </source>
</evidence>
<protein>
    <recommendedName>
        <fullName evidence="1">Poly [ADP-ribose] polymerase</fullName>
        <shortName evidence="1">PARP</shortName>
        <ecNumber evidence="1">2.4.2.-</ecNumber>
    </recommendedName>
</protein>
<name>A0A812WYK0_SYMPI</name>
<dbReference type="GO" id="GO:1990404">
    <property type="term" value="F:NAD+-protein mono-ADP-ribosyltransferase activity"/>
    <property type="evidence" value="ECO:0007669"/>
    <property type="project" value="TreeGrafter"/>
</dbReference>
<keyword evidence="1" id="KW-0328">Glycosyltransferase</keyword>
<keyword evidence="1" id="KW-0520">NAD</keyword>
<sequence length="170" mass="18634">MKCLRVEDEVLWRTYAARRAEIRKRSVVRADVKPETAESFQYSATLSLDHGVNEVWLLHGTSEVAANAISKGNFIPSTGGCFGAGVYFADTASKSNGYAKAAGDGCKIMLLCRVVLGNVRVLPKGSDSSADRFAKDPGVDTILGETNAREFVVYDATQIYPEYIMYYKES</sequence>
<dbReference type="Gene3D" id="3.90.228.10">
    <property type="match status" value="1"/>
</dbReference>